<evidence type="ECO:0000256" key="3">
    <source>
        <dbReference type="ARBA" id="ARBA00022741"/>
    </source>
</evidence>
<reference evidence="11" key="2">
    <citation type="submission" date="2013-07" db="EMBL/GenBank/DDBJ databases">
        <authorList>
            <consortium name="The Broad Institute Genome Sequencing Platform"/>
            <person name="Cuomo C."/>
            <person name="Litvintseva A."/>
            <person name="Chen Y."/>
            <person name="Heitman J."/>
            <person name="Sun S."/>
            <person name="Springer D."/>
            <person name="Dromer F."/>
            <person name="Young S.K."/>
            <person name="Zeng Q."/>
            <person name="Gargeya S."/>
            <person name="Fitzgerald M."/>
            <person name="Abouelleil A."/>
            <person name="Alvarado L."/>
            <person name="Berlin A.M."/>
            <person name="Chapman S.B."/>
            <person name="Dewar J."/>
            <person name="Goldberg J."/>
            <person name="Griggs A."/>
            <person name="Gujja S."/>
            <person name="Hansen M."/>
            <person name="Howarth C."/>
            <person name="Imamovic A."/>
            <person name="Larimer J."/>
            <person name="McCowan C."/>
            <person name="Murphy C."/>
            <person name="Pearson M."/>
            <person name="Priest M."/>
            <person name="Roberts A."/>
            <person name="Saif S."/>
            <person name="Shea T."/>
            <person name="Sykes S."/>
            <person name="Wortman J."/>
            <person name="Nusbaum C."/>
            <person name="Birren B."/>
        </authorList>
    </citation>
    <scope>NUCLEOTIDE SEQUENCE</scope>
    <source>
        <strain evidence="11">CBS 10117</strain>
    </source>
</reference>
<dbReference type="InterPro" id="IPR017958">
    <property type="entry name" value="Gln-tRNA_amidoTrfase_suB_CS"/>
</dbReference>
<dbReference type="NCBIfam" id="NF004014">
    <property type="entry name" value="PRK05477.1-4"/>
    <property type="match status" value="1"/>
</dbReference>
<accession>A0A1A6A1I9</accession>
<dbReference type="GO" id="GO:0050567">
    <property type="term" value="F:glutaminyl-tRNA synthase (glutamine-hydrolyzing) activity"/>
    <property type="evidence" value="ECO:0007669"/>
    <property type="project" value="UniProtKB-UniRule"/>
</dbReference>
<evidence type="ECO:0000259" key="9">
    <source>
        <dbReference type="SMART" id="SM00845"/>
    </source>
</evidence>
<reference evidence="10" key="1">
    <citation type="submission" date="2013-07" db="EMBL/GenBank/DDBJ databases">
        <title>The Genome Sequence of Cryptococcus dejecticola CBS10117.</title>
        <authorList>
            <consortium name="The Broad Institute Genome Sequencing Platform"/>
            <person name="Cuomo C."/>
            <person name="Litvintseva A."/>
            <person name="Chen Y."/>
            <person name="Heitman J."/>
            <person name="Sun S."/>
            <person name="Springer D."/>
            <person name="Dromer F."/>
            <person name="Young S.K."/>
            <person name="Zeng Q."/>
            <person name="Gargeya S."/>
            <person name="Fitzgerald M."/>
            <person name="Abouelleil A."/>
            <person name="Alvarado L."/>
            <person name="Berlin A.M."/>
            <person name="Chapman S.B."/>
            <person name="Dewar J."/>
            <person name="Goldberg J."/>
            <person name="Griggs A."/>
            <person name="Gujja S."/>
            <person name="Hansen M."/>
            <person name="Howarth C."/>
            <person name="Imamovic A."/>
            <person name="Larimer J."/>
            <person name="McCowan C."/>
            <person name="Murphy C."/>
            <person name="Pearson M."/>
            <person name="Priest M."/>
            <person name="Roberts A."/>
            <person name="Saif S."/>
            <person name="Shea T."/>
            <person name="Sykes S."/>
            <person name="Wortman J."/>
            <person name="Nusbaum C."/>
            <person name="Birren B."/>
        </authorList>
    </citation>
    <scope>NUCLEOTIDE SEQUENCE [LARGE SCALE GENOMIC DNA]</scope>
    <source>
        <strain evidence="10">CBS 10117</strain>
    </source>
</reference>
<feature type="domain" description="Asn/Gln amidotransferase" evidence="9">
    <location>
        <begin position="375"/>
        <end position="545"/>
    </location>
</feature>
<keyword evidence="3 8" id="KW-0547">Nucleotide-binding</keyword>
<comment type="similarity">
    <text evidence="1 8">Belongs to the GatB/GatE family. GatB subfamily.</text>
</comment>
<dbReference type="GO" id="GO:0005524">
    <property type="term" value="F:ATP binding"/>
    <property type="evidence" value="ECO:0007669"/>
    <property type="project" value="UniProtKB-KW"/>
</dbReference>
<comment type="subcellular location">
    <subcellularLocation>
        <location evidence="8">Mitochondrion</location>
    </subcellularLocation>
</comment>
<evidence type="ECO:0000256" key="8">
    <source>
        <dbReference type="HAMAP-Rule" id="MF_03147"/>
    </source>
</evidence>
<dbReference type="Proteomes" id="UP000078595">
    <property type="component" value="Chromosome 7"/>
</dbReference>
<dbReference type="NCBIfam" id="NF004012">
    <property type="entry name" value="PRK05477.1-2"/>
    <property type="match status" value="1"/>
</dbReference>
<dbReference type="PROSITE" id="PS01234">
    <property type="entry name" value="GATB"/>
    <property type="match status" value="1"/>
</dbReference>
<dbReference type="SUPFAM" id="SSF89095">
    <property type="entry name" value="GatB/YqeY motif"/>
    <property type="match status" value="2"/>
</dbReference>
<name>A0A1A6A1I9_9TREE</name>
<dbReference type="GO" id="GO:0005739">
    <property type="term" value="C:mitochondrion"/>
    <property type="evidence" value="ECO:0007669"/>
    <property type="project" value="UniProtKB-SubCell"/>
</dbReference>
<evidence type="ECO:0000313" key="12">
    <source>
        <dbReference type="Proteomes" id="UP000078595"/>
    </source>
</evidence>
<dbReference type="HAMAP" id="MF_00121">
    <property type="entry name" value="GatB"/>
    <property type="match status" value="1"/>
</dbReference>
<dbReference type="GO" id="GO:0030956">
    <property type="term" value="C:glutamyl-tRNA(Gln) amidotransferase complex"/>
    <property type="evidence" value="ECO:0007669"/>
    <property type="project" value="UniProtKB-UniRule"/>
</dbReference>
<evidence type="ECO:0000256" key="5">
    <source>
        <dbReference type="ARBA" id="ARBA00022917"/>
    </source>
</evidence>
<comment type="function">
    <text evidence="8">Allows the formation of correctly charged Gln-tRNA(Gln) through the transamidation of misacylated Glu-tRNA(Gln) in the mitochondria. The reaction takes place in the presence of glutamine and ATP through an activated gamma-phospho-Glu-tRNA(Gln).</text>
</comment>
<comment type="catalytic activity">
    <reaction evidence="7 8">
        <text>L-glutamyl-tRNA(Gln) + L-glutamine + ATP + H2O = L-glutaminyl-tRNA(Gln) + L-glutamate + ADP + phosphate + H(+)</text>
        <dbReference type="Rhea" id="RHEA:17521"/>
        <dbReference type="Rhea" id="RHEA-COMP:9681"/>
        <dbReference type="Rhea" id="RHEA-COMP:9684"/>
        <dbReference type="ChEBI" id="CHEBI:15377"/>
        <dbReference type="ChEBI" id="CHEBI:15378"/>
        <dbReference type="ChEBI" id="CHEBI:29985"/>
        <dbReference type="ChEBI" id="CHEBI:30616"/>
        <dbReference type="ChEBI" id="CHEBI:43474"/>
        <dbReference type="ChEBI" id="CHEBI:58359"/>
        <dbReference type="ChEBI" id="CHEBI:78520"/>
        <dbReference type="ChEBI" id="CHEBI:78521"/>
        <dbReference type="ChEBI" id="CHEBI:456216"/>
    </reaction>
</comment>
<dbReference type="Gene3D" id="1.10.10.410">
    <property type="match status" value="1"/>
</dbReference>
<keyword evidence="8" id="KW-0496">Mitochondrion</keyword>
<keyword evidence="5 8" id="KW-0648">Protein biosynthesis</keyword>
<dbReference type="GO" id="GO:0070681">
    <property type="term" value="P:glutaminyl-tRNAGln biosynthesis via transamidation"/>
    <property type="evidence" value="ECO:0007669"/>
    <property type="project" value="UniProtKB-UniRule"/>
</dbReference>
<dbReference type="EMBL" id="CP144536">
    <property type="protein sequence ID" value="WWC63586.1"/>
    <property type="molecule type" value="Genomic_DNA"/>
</dbReference>
<dbReference type="PANTHER" id="PTHR11659:SF0">
    <property type="entry name" value="GLUTAMYL-TRNA(GLN) AMIDOTRANSFERASE SUBUNIT B, MITOCHONDRIAL"/>
    <property type="match status" value="1"/>
</dbReference>
<dbReference type="InterPro" id="IPR018027">
    <property type="entry name" value="Asn/Gln_amidotransferase"/>
</dbReference>
<evidence type="ECO:0000313" key="10">
    <source>
        <dbReference type="EMBL" id="OBR83923.1"/>
    </source>
</evidence>
<dbReference type="EC" id="6.3.5.-" evidence="8"/>
<dbReference type="RefSeq" id="XP_018261765.1">
    <property type="nucleotide sequence ID" value="XM_018409492.1"/>
</dbReference>
<organism evidence="10">
    <name type="scientific">Kwoniella dejecticola CBS 10117</name>
    <dbReference type="NCBI Taxonomy" id="1296121"/>
    <lineage>
        <taxon>Eukaryota</taxon>
        <taxon>Fungi</taxon>
        <taxon>Dikarya</taxon>
        <taxon>Basidiomycota</taxon>
        <taxon>Agaricomycotina</taxon>
        <taxon>Tremellomycetes</taxon>
        <taxon>Tremellales</taxon>
        <taxon>Cryptococcaceae</taxon>
        <taxon>Kwoniella</taxon>
    </lineage>
</organism>
<keyword evidence="12" id="KW-1185">Reference proteome</keyword>
<proteinExistence type="inferred from homology"/>
<dbReference type="FunFam" id="1.10.10.410:FF:000001">
    <property type="entry name" value="Aspartyl/glutamyl-tRNA(Asn/Gln) amidotransferase subunit B"/>
    <property type="match status" value="1"/>
</dbReference>
<dbReference type="GO" id="GO:0032543">
    <property type="term" value="P:mitochondrial translation"/>
    <property type="evidence" value="ECO:0007669"/>
    <property type="project" value="UniProtKB-UniRule"/>
</dbReference>
<evidence type="ECO:0000256" key="4">
    <source>
        <dbReference type="ARBA" id="ARBA00022840"/>
    </source>
</evidence>
<dbReference type="InterPro" id="IPR023168">
    <property type="entry name" value="GatB_Yqey_C_2"/>
</dbReference>
<evidence type="ECO:0000256" key="7">
    <source>
        <dbReference type="ARBA" id="ARBA00047913"/>
    </source>
</evidence>
<dbReference type="KEGG" id="kdj:28969908"/>
<dbReference type="VEuPathDB" id="FungiDB:I303_06209"/>
<evidence type="ECO:0000256" key="2">
    <source>
        <dbReference type="ARBA" id="ARBA00022598"/>
    </source>
</evidence>
<dbReference type="STRING" id="1296121.A0A1A6A1I9"/>
<protein>
    <recommendedName>
        <fullName evidence="8">Glutamyl-tRNA(Gln) amidotransferase subunit B, mitochondrial</fullName>
        <shortName evidence="8">Glu-AdT subunit B</shortName>
        <ecNumber evidence="8">6.3.5.-</ecNumber>
    </recommendedName>
</protein>
<keyword evidence="4 8" id="KW-0067">ATP-binding</keyword>
<dbReference type="EMBL" id="KI894033">
    <property type="protein sequence ID" value="OBR83923.1"/>
    <property type="molecule type" value="Genomic_DNA"/>
</dbReference>
<dbReference type="InterPro" id="IPR006075">
    <property type="entry name" value="Asn/Gln-tRNA_Trfase_suB/E_cat"/>
</dbReference>
<dbReference type="InterPro" id="IPR017959">
    <property type="entry name" value="Asn/Gln-tRNA_amidoTrfase_suB/E"/>
</dbReference>
<gene>
    <name evidence="10" type="ORF">I303_06209</name>
    <name evidence="11" type="ORF">I303_106191</name>
</gene>
<dbReference type="InterPro" id="IPR014746">
    <property type="entry name" value="Gln_synth/guanido_kin_cat_dom"/>
</dbReference>
<evidence type="ECO:0000256" key="6">
    <source>
        <dbReference type="ARBA" id="ARBA00047380"/>
    </source>
</evidence>
<dbReference type="InterPro" id="IPR003789">
    <property type="entry name" value="Asn/Gln_tRNA_amidoTrase-B-like"/>
</dbReference>
<reference evidence="11" key="3">
    <citation type="submission" date="2024-02" db="EMBL/GenBank/DDBJ databases">
        <title>Comparative genomics of Cryptococcus and Kwoniella reveals pathogenesis evolution and contrasting modes of karyotype evolution via chromosome fusion or intercentromeric recombination.</title>
        <authorList>
            <person name="Coelho M.A."/>
            <person name="David-Palma M."/>
            <person name="Shea T."/>
            <person name="Bowers K."/>
            <person name="McGinley-Smith S."/>
            <person name="Mohammad A.W."/>
            <person name="Gnirke A."/>
            <person name="Yurkov A.M."/>
            <person name="Nowrousian M."/>
            <person name="Sun S."/>
            <person name="Cuomo C.A."/>
            <person name="Heitman J."/>
        </authorList>
    </citation>
    <scope>NUCLEOTIDE SEQUENCE</scope>
    <source>
        <strain evidence="11">CBS 10117</strain>
    </source>
</reference>
<evidence type="ECO:0000256" key="1">
    <source>
        <dbReference type="ARBA" id="ARBA00005306"/>
    </source>
</evidence>
<dbReference type="GeneID" id="28969908"/>
<keyword evidence="2 8" id="KW-0436">Ligase</keyword>
<dbReference type="Pfam" id="PF02637">
    <property type="entry name" value="GatB_Yqey"/>
    <property type="match status" value="1"/>
</dbReference>
<dbReference type="Pfam" id="PF02934">
    <property type="entry name" value="GatB_N"/>
    <property type="match status" value="1"/>
</dbReference>
<dbReference type="SUPFAM" id="SSF55931">
    <property type="entry name" value="Glutamine synthetase/guanido kinase"/>
    <property type="match status" value="1"/>
</dbReference>
<sequence length="547" mass="61308">MIILSRWGLGRPIIGSIASTRHPCRQSSRRYATKVKAAKCEEEWETVIGLEIHAQLKTGRKLFSPASTSYGETPNTNVDLHDAAFPGTLPFLDLQAVRLSLITALALGCKINTRSTFDRKHYFYHDIPASYQITQHYNPLARDGKLRITQGENKAQRTFDVGIHQLQIEQDTAKSQTVGDNVLVDLNRAGTGLMEIVTKPDMRSAEEAGAFVRKLQGLLRRLGSGDGDMEKGNLRVDVNVSVHRHGMPFGTRCEIKNINSVRFLQAAIESERRRHISHYLTTPSIPLQQETRGLNELTLETFSLRSKEEAMDYRYMPDSNLPAIAIDPAYLEKLKAELPEMPWQVVERLTAAYNLQKRDVETLIGLDEYHFEGIRYYEEVVGNDSKIAKKAMNWIVHEVLGQIGKGKSIAKWSSTLISAGTLREMIIMIEEGKITGTNGKQIVKYLINHSGSNPDVKPDNQAQSIPLDQILRDLDIEVSDSSSSSSTAGDLEDLCQQAIQNQPKSVNDYKKGNEKVLMRLVGEAMKLSKGRANAQRVKEELVDLLKQ</sequence>
<dbReference type="InterPro" id="IPR004413">
    <property type="entry name" value="GatB"/>
</dbReference>
<dbReference type="PANTHER" id="PTHR11659">
    <property type="entry name" value="GLUTAMYL-TRNA GLN AMIDOTRANSFERASE SUBUNIT B MITOCHONDRIAL AND PROKARYOTIC PET112-RELATED"/>
    <property type="match status" value="1"/>
</dbReference>
<dbReference type="OrthoDB" id="1722066at2759"/>
<dbReference type="SMART" id="SM00845">
    <property type="entry name" value="GatB_Yqey"/>
    <property type="match status" value="1"/>
</dbReference>
<dbReference type="NCBIfam" id="TIGR00133">
    <property type="entry name" value="gatB"/>
    <property type="match status" value="1"/>
</dbReference>
<comment type="catalytic activity">
    <reaction evidence="6">
        <text>L-aspartyl-tRNA(Asn) + L-glutamine + ATP + H2O = L-asparaginyl-tRNA(Asn) + L-glutamate + ADP + phosphate + 2 H(+)</text>
        <dbReference type="Rhea" id="RHEA:14513"/>
        <dbReference type="Rhea" id="RHEA-COMP:9674"/>
        <dbReference type="Rhea" id="RHEA-COMP:9677"/>
        <dbReference type="ChEBI" id="CHEBI:15377"/>
        <dbReference type="ChEBI" id="CHEBI:15378"/>
        <dbReference type="ChEBI" id="CHEBI:29985"/>
        <dbReference type="ChEBI" id="CHEBI:30616"/>
        <dbReference type="ChEBI" id="CHEBI:43474"/>
        <dbReference type="ChEBI" id="CHEBI:58359"/>
        <dbReference type="ChEBI" id="CHEBI:78515"/>
        <dbReference type="ChEBI" id="CHEBI:78516"/>
        <dbReference type="ChEBI" id="CHEBI:456216"/>
    </reaction>
</comment>
<evidence type="ECO:0000313" key="11">
    <source>
        <dbReference type="EMBL" id="WWC63586.1"/>
    </source>
</evidence>
<comment type="subunit">
    <text evidence="8">Subunit of the heterotrimeric GatCAB amidotransferase (AdT) complex, composed of A, B and C subunits.</text>
</comment>
<dbReference type="AlphaFoldDB" id="A0A1A6A1I9"/>